<accession>A0AAV7MQK1</accession>
<keyword evidence="3" id="KW-1185">Reference proteome</keyword>
<feature type="region of interest" description="Disordered" evidence="1">
    <location>
        <begin position="271"/>
        <end position="294"/>
    </location>
</feature>
<dbReference type="EMBL" id="JANPWB010000013">
    <property type="protein sequence ID" value="KAJ1105607.1"/>
    <property type="molecule type" value="Genomic_DNA"/>
</dbReference>
<dbReference type="AlphaFoldDB" id="A0AAV7MQK1"/>
<feature type="region of interest" description="Disordered" evidence="1">
    <location>
        <begin position="534"/>
        <end position="564"/>
    </location>
</feature>
<evidence type="ECO:0000256" key="1">
    <source>
        <dbReference type="SAM" id="MobiDB-lite"/>
    </source>
</evidence>
<feature type="compositionally biased region" description="Low complexity" evidence="1">
    <location>
        <begin position="534"/>
        <end position="544"/>
    </location>
</feature>
<evidence type="ECO:0000313" key="2">
    <source>
        <dbReference type="EMBL" id="KAJ1105607.1"/>
    </source>
</evidence>
<feature type="compositionally biased region" description="Polar residues" evidence="1">
    <location>
        <begin position="271"/>
        <end position="292"/>
    </location>
</feature>
<organism evidence="2 3">
    <name type="scientific">Pleurodeles waltl</name>
    <name type="common">Iberian ribbed newt</name>
    <dbReference type="NCBI Taxonomy" id="8319"/>
    <lineage>
        <taxon>Eukaryota</taxon>
        <taxon>Metazoa</taxon>
        <taxon>Chordata</taxon>
        <taxon>Craniata</taxon>
        <taxon>Vertebrata</taxon>
        <taxon>Euteleostomi</taxon>
        <taxon>Amphibia</taxon>
        <taxon>Batrachia</taxon>
        <taxon>Caudata</taxon>
        <taxon>Salamandroidea</taxon>
        <taxon>Salamandridae</taxon>
        <taxon>Pleurodelinae</taxon>
        <taxon>Pleurodeles</taxon>
    </lineage>
</organism>
<name>A0AAV7MQK1_PLEWA</name>
<protein>
    <submittedName>
        <fullName evidence="2">Uncharacterized protein</fullName>
    </submittedName>
</protein>
<reference evidence="2" key="1">
    <citation type="journal article" date="2022" name="bioRxiv">
        <title>Sequencing and chromosome-scale assembly of the giantPleurodeles waltlgenome.</title>
        <authorList>
            <person name="Brown T."/>
            <person name="Elewa A."/>
            <person name="Iarovenko S."/>
            <person name="Subramanian E."/>
            <person name="Araus A.J."/>
            <person name="Petzold A."/>
            <person name="Susuki M."/>
            <person name="Suzuki K.-i.T."/>
            <person name="Hayashi T."/>
            <person name="Toyoda A."/>
            <person name="Oliveira C."/>
            <person name="Osipova E."/>
            <person name="Leigh N.D."/>
            <person name="Simon A."/>
            <person name="Yun M.H."/>
        </authorList>
    </citation>
    <scope>NUCLEOTIDE SEQUENCE</scope>
    <source>
        <strain evidence="2">20211129_DDA</strain>
        <tissue evidence="2">Liver</tissue>
    </source>
</reference>
<sequence length="585" mass="66298">MLEGYLARKDADQQLEHDKQRVDKHENREDQLENHVCEAEDLQANAQEHLLRMDKVLERFKAKNEDMEERSRQLEHLPTGTGHCGWRLPLNWHFYLPGDNVILSQVLMQYCHGKEIDSSSSFHSAEDLRNLPMRKKKRQMKIHMIPSREEENWRSREQVSPLLQSGKGETKEELNGTLPVEWKQQVQNFSGLKLGGEELEGQGRREDQEEHQLLRRDIEEEVNIRIDQADTICSTVCSNLDTGRRQHQKQHVAQTLKVLERVTQNMEVQQTAQEYRSSQSGSTNEPENTQDITLKEPENLQEITTELRCSQDFTVKEPSVSTSKEFGFTKCCEEWTDAVKITSLEKSNKIVSVSQVRTLLEQKRGSNDFINVLQDDNPSFTEEPLERGAHRSTRMGLEIQESQSPAFTGRHRVLEDVVLSDNWSDEIDRTSADITPEVVIWTEEYSQVDTASELQQRRTPKGLTFSGPIPQLIVTQEPSPCRSLNEEQGILCQNHGELGPDPKGLGEVESPCSDSGCGGSPVPSFFLRKMSSSSSAGLSSASSFDESEDDFGGSDLEHTGHHLIPTFGGSPEDCTRDCLGSRNIV</sequence>
<comment type="caution">
    <text evidence="2">The sequence shown here is derived from an EMBL/GenBank/DDBJ whole genome shotgun (WGS) entry which is preliminary data.</text>
</comment>
<gene>
    <name evidence="2" type="ORF">NDU88_003012</name>
</gene>
<dbReference type="Proteomes" id="UP001066276">
    <property type="component" value="Chromosome 9"/>
</dbReference>
<feature type="region of interest" description="Disordered" evidence="1">
    <location>
        <begin position="1"/>
        <end position="29"/>
    </location>
</feature>
<proteinExistence type="predicted"/>
<evidence type="ECO:0000313" key="3">
    <source>
        <dbReference type="Proteomes" id="UP001066276"/>
    </source>
</evidence>